<proteinExistence type="inferred from homology"/>
<comment type="subcellular location">
    <subcellularLocation>
        <location evidence="1">Nucleus</location>
        <location evidence="1">Nucleolus</location>
    </subcellularLocation>
</comment>
<evidence type="ECO:0000256" key="1">
    <source>
        <dbReference type="ARBA" id="ARBA00004604"/>
    </source>
</evidence>
<feature type="compositionally biased region" description="Basic and acidic residues" evidence="5">
    <location>
        <begin position="85"/>
        <end position="96"/>
    </location>
</feature>
<dbReference type="GO" id="GO:0030688">
    <property type="term" value="C:preribosome, small subunit precursor"/>
    <property type="evidence" value="ECO:0007669"/>
    <property type="project" value="InterPro"/>
</dbReference>
<comment type="caution">
    <text evidence="6">The sequence shown here is derived from an EMBL/GenBank/DDBJ whole genome shotgun (WGS) entry which is preliminary data.</text>
</comment>
<feature type="region of interest" description="Disordered" evidence="5">
    <location>
        <begin position="57"/>
        <end position="184"/>
    </location>
</feature>
<keyword evidence="7" id="KW-1185">Reference proteome</keyword>
<feature type="region of interest" description="Disordered" evidence="5">
    <location>
        <begin position="1"/>
        <end position="22"/>
    </location>
</feature>
<name>A0A2S6BRW1_9PEZI</name>
<evidence type="ECO:0000256" key="2">
    <source>
        <dbReference type="ARBA" id="ARBA00011022"/>
    </source>
</evidence>
<accession>A0A2S6BRW1</accession>
<evidence type="ECO:0000313" key="7">
    <source>
        <dbReference type="Proteomes" id="UP000237631"/>
    </source>
</evidence>
<keyword evidence="4" id="KW-0539">Nucleus</keyword>
<dbReference type="Pfam" id="PF15341">
    <property type="entry name" value="SLX9"/>
    <property type="match status" value="1"/>
</dbReference>
<dbReference type="GO" id="GO:0030686">
    <property type="term" value="C:90S preribosome"/>
    <property type="evidence" value="ECO:0007669"/>
    <property type="project" value="InterPro"/>
</dbReference>
<evidence type="ECO:0000313" key="6">
    <source>
        <dbReference type="EMBL" id="PPJ50223.1"/>
    </source>
</evidence>
<dbReference type="GO" id="GO:0000462">
    <property type="term" value="P:maturation of SSU-rRNA from tricistronic rRNA transcript (SSU-rRNA, 5.8S rRNA, LSU-rRNA)"/>
    <property type="evidence" value="ECO:0007669"/>
    <property type="project" value="InterPro"/>
</dbReference>
<dbReference type="OrthoDB" id="5429132at2759"/>
<evidence type="ECO:0000256" key="3">
    <source>
        <dbReference type="ARBA" id="ARBA00021321"/>
    </source>
</evidence>
<dbReference type="GO" id="GO:0005730">
    <property type="term" value="C:nucleolus"/>
    <property type="evidence" value="ECO:0007669"/>
    <property type="project" value="UniProtKB-SubCell"/>
</dbReference>
<gene>
    <name evidence="6" type="ORF">CBER1_07176</name>
</gene>
<reference evidence="7" key="1">
    <citation type="journal article" date="2017" name="bioRxiv">
        <title>Conservation of a gene cluster reveals novel cercosporin biosynthetic mechanisms and extends production to the genus Colletotrichum.</title>
        <authorList>
            <person name="de Jonge R."/>
            <person name="Ebert M.K."/>
            <person name="Huitt-Roehl C.R."/>
            <person name="Pal P."/>
            <person name="Suttle J.C."/>
            <person name="Spanner R.E."/>
            <person name="Neubauer J.D."/>
            <person name="Jurick W.M.II."/>
            <person name="Stott K.A."/>
            <person name="Secor G.A."/>
            <person name="Thomma B.P.H.J."/>
            <person name="Van de Peer Y."/>
            <person name="Townsend C.A."/>
            <person name="Bolton M.D."/>
        </authorList>
    </citation>
    <scope>NUCLEOTIDE SEQUENCE [LARGE SCALE GENOMIC DNA]</scope>
    <source>
        <strain evidence="7">CBS538.71</strain>
    </source>
</reference>
<feature type="compositionally biased region" description="Basic residues" evidence="5">
    <location>
        <begin position="1"/>
        <end position="11"/>
    </location>
</feature>
<evidence type="ECO:0000256" key="5">
    <source>
        <dbReference type="SAM" id="MobiDB-lite"/>
    </source>
</evidence>
<comment type="similarity">
    <text evidence="2">Belongs to the SLX9 family.</text>
</comment>
<dbReference type="EMBL" id="PNEN01001790">
    <property type="protein sequence ID" value="PPJ50223.1"/>
    <property type="molecule type" value="Genomic_DNA"/>
</dbReference>
<organism evidence="6 7">
    <name type="scientific">Cercospora berteroae</name>
    <dbReference type="NCBI Taxonomy" id="357750"/>
    <lineage>
        <taxon>Eukaryota</taxon>
        <taxon>Fungi</taxon>
        <taxon>Dikarya</taxon>
        <taxon>Ascomycota</taxon>
        <taxon>Pezizomycotina</taxon>
        <taxon>Dothideomycetes</taxon>
        <taxon>Dothideomycetidae</taxon>
        <taxon>Mycosphaerellales</taxon>
        <taxon>Mycosphaerellaceae</taxon>
        <taxon>Cercospora</taxon>
    </lineage>
</organism>
<protein>
    <recommendedName>
        <fullName evidence="3">Ribosome biogenesis protein SLX9</fullName>
    </recommendedName>
</protein>
<feature type="compositionally biased region" description="Basic residues" evidence="5">
    <location>
        <begin position="174"/>
        <end position="184"/>
    </location>
</feature>
<dbReference type="Proteomes" id="UP000237631">
    <property type="component" value="Unassembled WGS sequence"/>
</dbReference>
<feature type="compositionally biased region" description="Low complexity" evidence="5">
    <location>
        <begin position="12"/>
        <end position="22"/>
    </location>
</feature>
<dbReference type="InterPro" id="IPR028160">
    <property type="entry name" value="Slx9-like"/>
</dbReference>
<sequence>MAKRPTARARASRATSAASTTPALANLKSEYLLSQQGTSRLTKKSKRDQKHDALLARVREGSGISKGGRSASNGVNKTRRPNKKLKTDLDEMKSALEDVEMEVENSSGDNGAEKSGPYAEDEWEWEGVSDTSQTKGEGEEGDSMALGGTTNGSKLRRRRRKAPAAEGGKMVMKSLKHRPGSMKRKKVLEEREMERFKRNLAELAKAESQQVVATGSGEIIAEGVGQEHIQQRWKALREFIGGTMVKEKAFVGT</sequence>
<dbReference type="AlphaFoldDB" id="A0A2S6BRW1"/>
<evidence type="ECO:0000256" key="4">
    <source>
        <dbReference type="ARBA" id="ARBA00023242"/>
    </source>
</evidence>